<dbReference type="CDD" id="cd12398">
    <property type="entry name" value="RRM_CSTF2_RNA15_like"/>
    <property type="match status" value="1"/>
</dbReference>
<comment type="caution">
    <text evidence="6">The sequence shown here is derived from an EMBL/GenBank/DDBJ whole genome shotgun (WGS) entry which is preliminary data.</text>
</comment>
<evidence type="ECO:0000256" key="2">
    <source>
        <dbReference type="ARBA" id="ARBA00023242"/>
    </source>
</evidence>
<comment type="subcellular location">
    <subcellularLocation>
        <location evidence="1">Nucleus</location>
    </subcellularLocation>
</comment>
<keyword evidence="3" id="KW-0694">RNA-binding</keyword>
<evidence type="ECO:0000256" key="1">
    <source>
        <dbReference type="ARBA" id="ARBA00004123"/>
    </source>
</evidence>
<dbReference type="Pfam" id="PF14304">
    <property type="entry name" value="CSTF_C"/>
    <property type="match status" value="1"/>
</dbReference>
<dbReference type="SUPFAM" id="SSF54928">
    <property type="entry name" value="RNA-binding domain, RBD"/>
    <property type="match status" value="1"/>
</dbReference>
<feature type="compositionally biased region" description="Polar residues" evidence="4">
    <location>
        <begin position="103"/>
        <end position="118"/>
    </location>
</feature>
<dbReference type="OrthoDB" id="272703at2759"/>
<dbReference type="InterPro" id="IPR012677">
    <property type="entry name" value="Nucleotide-bd_a/b_plait_sf"/>
</dbReference>
<dbReference type="PANTHER" id="PTHR45735:SF2">
    <property type="entry name" value="CLEAVAGE STIMULATION FACTOR SUBUNIT 2"/>
    <property type="match status" value="1"/>
</dbReference>
<protein>
    <recommendedName>
        <fullName evidence="5">RRM domain-containing protein</fullName>
    </recommendedName>
</protein>
<sequence>MSRVIFVGNVPYDMTEEQLIEVFSSVGPVAGFRLVFDRDTGKAKGFGFCEFFDHETAKSAVRNLNGTDVKGRPLRIDLADSDPFLEGKTTNRGELDGLLGASATDSQQPSSLKAPNTSAIPPGIAVPPGATALDVISNVIATMRPAQLMEVMGHMKVFVINSPDQARHLLTSQPQLSYALFQAMLMNHIVDPSVLQRMLAATASAKAPAPPPAVGPAVVPSYPPPFAPSQQHVPPVPPPIPPPHPMPPFAPQQQPAFYPPPSLPPPAAIAPAPAIQVSPSAAQLDEQRKAMLMQVLSLTPAQIEALPPQERNTIQMLRAQLGV</sequence>
<proteinExistence type="predicted"/>
<organism evidence="6 7">
    <name type="scientific">Hydnum rufescens UP504</name>
    <dbReference type="NCBI Taxonomy" id="1448309"/>
    <lineage>
        <taxon>Eukaryota</taxon>
        <taxon>Fungi</taxon>
        <taxon>Dikarya</taxon>
        <taxon>Basidiomycota</taxon>
        <taxon>Agaricomycotina</taxon>
        <taxon>Agaricomycetes</taxon>
        <taxon>Cantharellales</taxon>
        <taxon>Hydnaceae</taxon>
        <taxon>Hydnum</taxon>
    </lineage>
</organism>
<feature type="domain" description="RRM" evidence="5">
    <location>
        <begin position="3"/>
        <end position="81"/>
    </location>
</feature>
<dbReference type="PANTHER" id="PTHR45735">
    <property type="entry name" value="CLEAVAGE STIMULATION FACTOR SUBUNIT 2"/>
    <property type="match status" value="1"/>
</dbReference>
<dbReference type="GO" id="GO:0003729">
    <property type="term" value="F:mRNA binding"/>
    <property type="evidence" value="ECO:0007669"/>
    <property type="project" value="TreeGrafter"/>
</dbReference>
<accession>A0A9P6AJU7</accession>
<dbReference type="Pfam" id="PF00076">
    <property type="entry name" value="RRM_1"/>
    <property type="match status" value="1"/>
</dbReference>
<dbReference type="EMBL" id="MU129092">
    <property type="protein sequence ID" value="KAF9507043.1"/>
    <property type="molecule type" value="Genomic_DNA"/>
</dbReference>
<evidence type="ECO:0000313" key="6">
    <source>
        <dbReference type="EMBL" id="KAF9507043.1"/>
    </source>
</evidence>
<dbReference type="Gene3D" id="3.30.70.330">
    <property type="match status" value="1"/>
</dbReference>
<keyword evidence="2" id="KW-0539">Nucleus</keyword>
<feature type="region of interest" description="Disordered" evidence="4">
    <location>
        <begin position="95"/>
        <end position="120"/>
    </location>
</feature>
<dbReference type="InterPro" id="IPR038192">
    <property type="entry name" value="CSTF_C_sf"/>
</dbReference>
<evidence type="ECO:0000313" key="7">
    <source>
        <dbReference type="Proteomes" id="UP000886523"/>
    </source>
</evidence>
<keyword evidence="7" id="KW-1185">Reference proteome</keyword>
<evidence type="ECO:0000256" key="4">
    <source>
        <dbReference type="SAM" id="MobiDB-lite"/>
    </source>
</evidence>
<dbReference type="InterPro" id="IPR035979">
    <property type="entry name" value="RBD_domain_sf"/>
</dbReference>
<dbReference type="InterPro" id="IPR025742">
    <property type="entry name" value="CSTF2_hinge"/>
</dbReference>
<dbReference type="GO" id="GO:0005847">
    <property type="term" value="C:mRNA cleavage and polyadenylation specificity factor complex"/>
    <property type="evidence" value="ECO:0007669"/>
    <property type="project" value="TreeGrafter"/>
</dbReference>
<dbReference type="Gene3D" id="1.10.20.70">
    <property type="entry name" value="Transcription termination and cleavage factor, C-terminal domain"/>
    <property type="match status" value="1"/>
</dbReference>
<name>A0A9P6AJU7_9AGAM</name>
<dbReference type="GO" id="GO:0031124">
    <property type="term" value="P:mRNA 3'-end processing"/>
    <property type="evidence" value="ECO:0007669"/>
    <property type="project" value="InterPro"/>
</dbReference>
<dbReference type="PROSITE" id="PS50102">
    <property type="entry name" value="RRM"/>
    <property type="match status" value="1"/>
</dbReference>
<reference evidence="6" key="1">
    <citation type="journal article" date="2020" name="Nat. Commun.">
        <title>Large-scale genome sequencing of mycorrhizal fungi provides insights into the early evolution of symbiotic traits.</title>
        <authorList>
            <person name="Miyauchi S."/>
            <person name="Kiss E."/>
            <person name="Kuo A."/>
            <person name="Drula E."/>
            <person name="Kohler A."/>
            <person name="Sanchez-Garcia M."/>
            <person name="Morin E."/>
            <person name="Andreopoulos B."/>
            <person name="Barry K.W."/>
            <person name="Bonito G."/>
            <person name="Buee M."/>
            <person name="Carver A."/>
            <person name="Chen C."/>
            <person name="Cichocki N."/>
            <person name="Clum A."/>
            <person name="Culley D."/>
            <person name="Crous P.W."/>
            <person name="Fauchery L."/>
            <person name="Girlanda M."/>
            <person name="Hayes R.D."/>
            <person name="Keri Z."/>
            <person name="LaButti K."/>
            <person name="Lipzen A."/>
            <person name="Lombard V."/>
            <person name="Magnuson J."/>
            <person name="Maillard F."/>
            <person name="Murat C."/>
            <person name="Nolan M."/>
            <person name="Ohm R.A."/>
            <person name="Pangilinan J."/>
            <person name="Pereira M.F."/>
            <person name="Perotto S."/>
            <person name="Peter M."/>
            <person name="Pfister S."/>
            <person name="Riley R."/>
            <person name="Sitrit Y."/>
            <person name="Stielow J.B."/>
            <person name="Szollosi G."/>
            <person name="Zifcakova L."/>
            <person name="Stursova M."/>
            <person name="Spatafora J.W."/>
            <person name="Tedersoo L."/>
            <person name="Vaario L.M."/>
            <person name="Yamada A."/>
            <person name="Yan M."/>
            <person name="Wang P."/>
            <person name="Xu J."/>
            <person name="Bruns T."/>
            <person name="Baldrian P."/>
            <person name="Vilgalys R."/>
            <person name="Dunand C."/>
            <person name="Henrissat B."/>
            <person name="Grigoriev I.V."/>
            <person name="Hibbett D."/>
            <person name="Nagy L.G."/>
            <person name="Martin F.M."/>
        </authorList>
    </citation>
    <scope>NUCLEOTIDE SEQUENCE</scope>
    <source>
        <strain evidence="6">UP504</strain>
    </source>
</reference>
<dbReference type="AlphaFoldDB" id="A0A9P6AJU7"/>
<evidence type="ECO:0000256" key="3">
    <source>
        <dbReference type="PROSITE-ProRule" id="PRU00176"/>
    </source>
</evidence>
<dbReference type="InterPro" id="IPR000504">
    <property type="entry name" value="RRM_dom"/>
</dbReference>
<gene>
    <name evidence="6" type="ORF">BS47DRAFT_1352161</name>
</gene>
<dbReference type="InterPro" id="IPR026896">
    <property type="entry name" value="CSTF_C"/>
</dbReference>
<evidence type="ECO:0000259" key="5">
    <source>
        <dbReference type="PROSITE" id="PS50102"/>
    </source>
</evidence>
<dbReference type="Proteomes" id="UP000886523">
    <property type="component" value="Unassembled WGS sequence"/>
</dbReference>
<dbReference type="SMART" id="SM00360">
    <property type="entry name" value="RRM"/>
    <property type="match status" value="1"/>
</dbReference>
<dbReference type="Gene3D" id="1.25.40.630">
    <property type="match status" value="1"/>
</dbReference>
<dbReference type="Pfam" id="PF14327">
    <property type="entry name" value="CSTF2_hinge"/>
    <property type="match status" value="1"/>
</dbReference>